<dbReference type="EMBL" id="CP071247">
    <property type="protein sequence ID" value="QSP96481.1"/>
    <property type="molecule type" value="Genomic_DNA"/>
</dbReference>
<dbReference type="InterPro" id="IPR025944">
    <property type="entry name" value="Sigma_54_int_dom_CS"/>
</dbReference>
<keyword evidence="11" id="KW-1185">Reference proteome</keyword>
<reference evidence="10 11" key="1">
    <citation type="submission" date="2021-03" db="EMBL/GenBank/DDBJ databases">
        <title>Genome sequencing of Marinobacter sp. LPB0319.</title>
        <authorList>
            <person name="Kim J."/>
        </authorList>
    </citation>
    <scope>NUCLEOTIDE SEQUENCE [LARGE SCALE GENOMIC DNA]</scope>
    <source>
        <strain evidence="10 11">LPB0319</strain>
    </source>
</reference>
<keyword evidence="1" id="KW-0547">Nucleotide-binding</keyword>
<dbReference type="SMART" id="SM00448">
    <property type="entry name" value="REC"/>
    <property type="match status" value="1"/>
</dbReference>
<keyword evidence="5" id="KW-0804">Transcription</keyword>
<evidence type="ECO:0000256" key="1">
    <source>
        <dbReference type="ARBA" id="ARBA00022741"/>
    </source>
</evidence>
<dbReference type="PANTHER" id="PTHR32071">
    <property type="entry name" value="TRANSCRIPTIONAL REGULATORY PROTEIN"/>
    <property type="match status" value="1"/>
</dbReference>
<protein>
    <submittedName>
        <fullName evidence="10">Sigma-54-dependent Fis family transcriptional regulator</fullName>
    </submittedName>
</protein>
<dbReference type="CDD" id="cd00009">
    <property type="entry name" value="AAA"/>
    <property type="match status" value="1"/>
</dbReference>
<dbReference type="Pfam" id="PF00072">
    <property type="entry name" value="Response_reg"/>
    <property type="match status" value="1"/>
</dbReference>
<dbReference type="InterPro" id="IPR003593">
    <property type="entry name" value="AAA+_ATPase"/>
</dbReference>
<evidence type="ECO:0000256" key="3">
    <source>
        <dbReference type="ARBA" id="ARBA00023015"/>
    </source>
</evidence>
<evidence type="ECO:0000256" key="5">
    <source>
        <dbReference type="ARBA" id="ARBA00023163"/>
    </source>
</evidence>
<evidence type="ECO:0000256" key="4">
    <source>
        <dbReference type="ARBA" id="ARBA00023125"/>
    </source>
</evidence>
<proteinExistence type="predicted"/>
<evidence type="ECO:0000256" key="7">
    <source>
        <dbReference type="SAM" id="MobiDB-lite"/>
    </source>
</evidence>
<dbReference type="InterPro" id="IPR027417">
    <property type="entry name" value="P-loop_NTPase"/>
</dbReference>
<dbReference type="SUPFAM" id="SSF52172">
    <property type="entry name" value="CheY-like"/>
    <property type="match status" value="1"/>
</dbReference>
<feature type="domain" description="Response regulatory" evidence="9">
    <location>
        <begin position="3"/>
        <end position="112"/>
    </location>
</feature>
<dbReference type="InterPro" id="IPR058031">
    <property type="entry name" value="AAA_lid_NorR"/>
</dbReference>
<organism evidence="10 11">
    <name type="scientific">Marinobacter salinisoli</name>
    <dbReference type="NCBI Taxonomy" id="2769486"/>
    <lineage>
        <taxon>Bacteria</taxon>
        <taxon>Pseudomonadati</taxon>
        <taxon>Pseudomonadota</taxon>
        <taxon>Gammaproteobacteria</taxon>
        <taxon>Pseudomonadales</taxon>
        <taxon>Marinobacteraceae</taxon>
        <taxon>Marinobacter</taxon>
    </lineage>
</organism>
<feature type="domain" description="Sigma-54 factor interaction" evidence="8">
    <location>
        <begin position="140"/>
        <end position="369"/>
    </location>
</feature>
<sequence>MPRILIVEDEDIIRSAVRKLLQHAGYEVSDASSVEEAETLEPDQFDLIISDLRLPGAAGTELINLAPDTPVLIMTSYASLRSAVDSMKMGAVEYIAKPFDHDEMLAAVENILARNPAGADQPQKPSDSGSGEQPDPASIMFGQCEPMQRVFTLIRKVAPTETTVLIQGESGTGKELAARALHLLSPRAAKPLISVNCAAIPESLIESELFGHEKGAFTGAVSARTGLIEAADGGSLFLDEIGELPAEAQARLLRVLQEGEIRKVGSTQSRKVNVRMIAATHRNLKAMTATGEFREDLYYRLNVMQVRIPPLRDRKGDILGLARRFLQQQAEKMGKPNLSLSPQAMQAMERHRWPGNVRELENAIERATILCEGDIITPDLLDLELEAGDEHIPESLVAGNNEQSRAPDADSGSDLSLEDYFQHFVLENQDRMSETELAQKLGISRKSLWERRQRLGIPRKKTSGS</sequence>
<evidence type="ECO:0000256" key="6">
    <source>
        <dbReference type="PROSITE-ProRule" id="PRU00169"/>
    </source>
</evidence>
<dbReference type="InterPro" id="IPR011006">
    <property type="entry name" value="CheY-like_superfamily"/>
</dbReference>
<keyword evidence="6" id="KW-0597">Phosphoprotein</keyword>
<dbReference type="RefSeq" id="WP_206645707.1">
    <property type="nucleotide sequence ID" value="NZ_CP071247.1"/>
</dbReference>
<accession>A0ABX7MW36</accession>
<keyword evidence="3" id="KW-0805">Transcription regulation</keyword>
<dbReference type="SMART" id="SM00382">
    <property type="entry name" value="AAA"/>
    <property type="match status" value="1"/>
</dbReference>
<dbReference type="PANTHER" id="PTHR32071:SF117">
    <property type="entry name" value="PTS-DEPENDENT DIHYDROXYACETONE KINASE OPERON REGULATORY PROTEIN-RELATED"/>
    <property type="match status" value="1"/>
</dbReference>
<name>A0ABX7MW36_9GAMM</name>
<dbReference type="InterPro" id="IPR001789">
    <property type="entry name" value="Sig_transdc_resp-reg_receiver"/>
</dbReference>
<dbReference type="Gene3D" id="1.10.8.60">
    <property type="match status" value="1"/>
</dbReference>
<dbReference type="PROSITE" id="PS00688">
    <property type="entry name" value="SIGMA54_INTERACT_3"/>
    <property type="match status" value="1"/>
</dbReference>
<evidence type="ECO:0000313" key="10">
    <source>
        <dbReference type="EMBL" id="QSP96481.1"/>
    </source>
</evidence>
<feature type="modified residue" description="4-aspartylphosphate" evidence="6">
    <location>
        <position position="51"/>
    </location>
</feature>
<evidence type="ECO:0000259" key="9">
    <source>
        <dbReference type="PROSITE" id="PS50110"/>
    </source>
</evidence>
<dbReference type="InterPro" id="IPR025943">
    <property type="entry name" value="Sigma_54_int_dom_ATP-bd_2"/>
</dbReference>
<evidence type="ECO:0000256" key="2">
    <source>
        <dbReference type="ARBA" id="ARBA00022840"/>
    </source>
</evidence>
<dbReference type="PROSITE" id="PS50110">
    <property type="entry name" value="RESPONSE_REGULATORY"/>
    <property type="match status" value="1"/>
</dbReference>
<dbReference type="Proteomes" id="UP000663555">
    <property type="component" value="Chromosome"/>
</dbReference>
<feature type="region of interest" description="Disordered" evidence="7">
    <location>
        <begin position="116"/>
        <end position="139"/>
    </location>
</feature>
<dbReference type="PROSITE" id="PS00676">
    <property type="entry name" value="SIGMA54_INTERACT_2"/>
    <property type="match status" value="1"/>
</dbReference>
<dbReference type="SUPFAM" id="SSF52540">
    <property type="entry name" value="P-loop containing nucleoside triphosphate hydrolases"/>
    <property type="match status" value="1"/>
</dbReference>
<dbReference type="Gene3D" id="3.40.50.300">
    <property type="entry name" value="P-loop containing nucleotide triphosphate hydrolases"/>
    <property type="match status" value="1"/>
</dbReference>
<gene>
    <name evidence="10" type="ORF">LPB19_06005</name>
</gene>
<evidence type="ECO:0000313" key="11">
    <source>
        <dbReference type="Proteomes" id="UP000663555"/>
    </source>
</evidence>
<keyword evidence="4" id="KW-0238">DNA-binding</keyword>
<dbReference type="InterPro" id="IPR002078">
    <property type="entry name" value="Sigma_54_int"/>
</dbReference>
<dbReference type="Pfam" id="PF25601">
    <property type="entry name" value="AAA_lid_14"/>
    <property type="match status" value="1"/>
</dbReference>
<evidence type="ECO:0000259" key="8">
    <source>
        <dbReference type="PROSITE" id="PS50045"/>
    </source>
</evidence>
<dbReference type="Gene3D" id="3.40.50.2300">
    <property type="match status" value="1"/>
</dbReference>
<dbReference type="Pfam" id="PF00158">
    <property type="entry name" value="Sigma54_activat"/>
    <property type="match status" value="1"/>
</dbReference>
<dbReference type="PROSITE" id="PS50045">
    <property type="entry name" value="SIGMA54_INTERACT_4"/>
    <property type="match status" value="1"/>
</dbReference>
<keyword evidence="2" id="KW-0067">ATP-binding</keyword>